<dbReference type="RefSeq" id="WP_004840091.1">
    <property type="nucleotide sequence ID" value="NZ_CP111084.1"/>
</dbReference>
<dbReference type="PANTHER" id="PTHR36449">
    <property type="entry name" value="ACETYLTRANSFERASE-RELATED"/>
    <property type="match status" value="1"/>
</dbReference>
<comment type="caution">
    <text evidence="7">The sequence shown here is derived from an EMBL/GenBank/DDBJ whole genome shotgun (WGS) entry which is preliminary data.</text>
</comment>
<evidence type="ECO:0000256" key="3">
    <source>
        <dbReference type="ARBA" id="ARBA00022679"/>
    </source>
</evidence>
<dbReference type="Proteomes" id="UP001079535">
    <property type="component" value="Unassembled WGS sequence"/>
</dbReference>
<keyword evidence="2" id="KW-1277">Toxin-antitoxin system</keyword>
<keyword evidence="4" id="KW-0012">Acyltransferase</keyword>
<protein>
    <submittedName>
        <fullName evidence="7">GNAT family N-acetyltransferase</fullName>
    </submittedName>
</protein>
<evidence type="ECO:0000313" key="8">
    <source>
        <dbReference type="Proteomes" id="UP001079535"/>
    </source>
</evidence>
<keyword evidence="3" id="KW-0808">Transferase</keyword>
<evidence type="ECO:0000256" key="1">
    <source>
        <dbReference type="ARBA" id="ARBA00022491"/>
    </source>
</evidence>
<accession>A0A9Q4EZQ0</accession>
<dbReference type="GO" id="GO:0016747">
    <property type="term" value="F:acyltransferase activity, transferring groups other than amino-acyl groups"/>
    <property type="evidence" value="ECO:0007669"/>
    <property type="project" value="InterPro"/>
</dbReference>
<evidence type="ECO:0000256" key="4">
    <source>
        <dbReference type="ARBA" id="ARBA00023315"/>
    </source>
</evidence>
<dbReference type="AlphaFoldDB" id="A0A9Q4EZQ0"/>
<evidence type="ECO:0000259" key="6">
    <source>
        <dbReference type="Pfam" id="PF00583"/>
    </source>
</evidence>
<dbReference type="InterPro" id="IPR016181">
    <property type="entry name" value="Acyl_CoA_acyltransferase"/>
</dbReference>
<evidence type="ECO:0000256" key="5">
    <source>
        <dbReference type="ARBA" id="ARBA00049880"/>
    </source>
</evidence>
<dbReference type="Gene3D" id="3.40.630.30">
    <property type="match status" value="1"/>
</dbReference>
<dbReference type="SUPFAM" id="SSF55729">
    <property type="entry name" value="Acyl-CoA N-acyltransferases (Nat)"/>
    <property type="match status" value="1"/>
</dbReference>
<organism evidence="7 8">
    <name type="scientific">Mediterraneibacter gnavus</name>
    <name type="common">Ruminococcus gnavus</name>
    <dbReference type="NCBI Taxonomy" id="33038"/>
    <lineage>
        <taxon>Bacteria</taxon>
        <taxon>Bacillati</taxon>
        <taxon>Bacillota</taxon>
        <taxon>Clostridia</taxon>
        <taxon>Lachnospirales</taxon>
        <taxon>Lachnospiraceae</taxon>
        <taxon>Mediterraneibacter</taxon>
    </lineage>
</organism>
<dbReference type="PANTHER" id="PTHR36449:SF1">
    <property type="entry name" value="ACETYLTRANSFERASE"/>
    <property type="match status" value="1"/>
</dbReference>
<evidence type="ECO:0000313" key="7">
    <source>
        <dbReference type="EMBL" id="MCZ0666492.1"/>
    </source>
</evidence>
<dbReference type="InterPro" id="IPR000182">
    <property type="entry name" value="GNAT_dom"/>
</dbReference>
<comment type="catalytic activity">
    <reaction evidence="5">
        <text>glycyl-tRNA(Gly) + acetyl-CoA = N-acetylglycyl-tRNA(Gly) + CoA + H(+)</text>
        <dbReference type="Rhea" id="RHEA:81867"/>
        <dbReference type="Rhea" id="RHEA-COMP:9683"/>
        <dbReference type="Rhea" id="RHEA-COMP:19766"/>
        <dbReference type="ChEBI" id="CHEBI:15378"/>
        <dbReference type="ChEBI" id="CHEBI:57287"/>
        <dbReference type="ChEBI" id="CHEBI:57288"/>
        <dbReference type="ChEBI" id="CHEBI:78522"/>
        <dbReference type="ChEBI" id="CHEBI:232036"/>
    </reaction>
</comment>
<dbReference type="EMBL" id="JAPRAY010000003">
    <property type="protein sequence ID" value="MCZ0666492.1"/>
    <property type="molecule type" value="Genomic_DNA"/>
</dbReference>
<gene>
    <name evidence="7" type="ORF">OZZ17_02930</name>
</gene>
<sequence>MDNTENFQYKEELLSKESLRHFMLVGDFCCGADNPLNTFLSDDAFDYAEEKQGHTYILMDNEYTCILAFYTIKANAIHTFNIDTNEYMALPVVEIARIAVDFDFQGNGLGKILFYDYIIPKIKKVSKIIAIYGIIVFVESENGQGIQFYNSLGFKRANNEIQKAVGDSYNEKCELYVLKLDDIKE</sequence>
<dbReference type="GeneID" id="57432425"/>
<feature type="domain" description="N-acetyltransferase" evidence="6">
    <location>
        <begin position="58"/>
        <end position="154"/>
    </location>
</feature>
<reference evidence="7" key="1">
    <citation type="submission" date="2022-11" db="EMBL/GenBank/DDBJ databases">
        <title>Temperate bacteriophages infecting mucin-degrading bacterium Ruminococcus gnavus from the human gut.</title>
        <authorList>
            <person name="Buttimer C."/>
        </authorList>
    </citation>
    <scope>NUCLEOTIDE SEQUENCE</scope>
    <source>
        <strain evidence="7">CCUG 49994</strain>
    </source>
</reference>
<name>A0A9Q4EZQ0_MEDGN</name>
<dbReference type="Pfam" id="PF00583">
    <property type="entry name" value="Acetyltransf_1"/>
    <property type="match status" value="1"/>
</dbReference>
<keyword evidence="1" id="KW-0678">Repressor</keyword>
<proteinExistence type="predicted"/>
<evidence type="ECO:0000256" key="2">
    <source>
        <dbReference type="ARBA" id="ARBA00022649"/>
    </source>
</evidence>